<keyword evidence="3" id="KW-1185">Reference proteome</keyword>
<protein>
    <submittedName>
        <fullName evidence="2">Uncharacterized protein</fullName>
    </submittedName>
</protein>
<feature type="signal peptide" evidence="1">
    <location>
        <begin position="1"/>
        <end position="27"/>
    </location>
</feature>
<organism evidence="2 3">
    <name type="scientific">Listeria rocourtiae</name>
    <dbReference type="NCBI Taxonomy" id="647910"/>
    <lineage>
        <taxon>Bacteria</taxon>
        <taxon>Bacillati</taxon>
        <taxon>Bacillota</taxon>
        <taxon>Bacilli</taxon>
        <taxon>Bacillales</taxon>
        <taxon>Listeriaceae</taxon>
        <taxon>Listeria</taxon>
    </lineage>
</organism>
<dbReference type="EMBL" id="SNZK01000005">
    <property type="protein sequence ID" value="TDR53134.1"/>
    <property type="molecule type" value="Genomic_DNA"/>
</dbReference>
<dbReference type="Proteomes" id="UP000295558">
    <property type="component" value="Unassembled WGS sequence"/>
</dbReference>
<gene>
    <name evidence="2" type="ORF">DFP96_10558</name>
</gene>
<evidence type="ECO:0000256" key="1">
    <source>
        <dbReference type="SAM" id="SignalP"/>
    </source>
</evidence>
<comment type="caution">
    <text evidence="2">The sequence shown here is derived from an EMBL/GenBank/DDBJ whole genome shotgun (WGS) entry which is preliminary data.</text>
</comment>
<dbReference type="RefSeq" id="WP_036070986.1">
    <property type="nucleotide sequence ID" value="NZ_JAARQJ010000006.1"/>
</dbReference>
<reference evidence="2 3" key="1">
    <citation type="submission" date="2019-03" db="EMBL/GenBank/DDBJ databases">
        <title>Genomic Encyclopedia of Type Strains, Phase III (KMG-III): the genomes of soil and plant-associated and newly described type strains.</title>
        <authorList>
            <person name="Whitman W."/>
        </authorList>
    </citation>
    <scope>NUCLEOTIDE SEQUENCE [LARGE SCALE GENOMIC DNA]</scope>
    <source>
        <strain evidence="2 3">CECT 7972</strain>
    </source>
</reference>
<name>A0A4R6ZLZ3_9LIST</name>
<dbReference type="AlphaFoldDB" id="A0A4R6ZLZ3"/>
<accession>A0A4R6ZLZ3</accession>
<evidence type="ECO:0000313" key="2">
    <source>
        <dbReference type="EMBL" id="TDR53134.1"/>
    </source>
</evidence>
<proteinExistence type="predicted"/>
<keyword evidence="1" id="KW-0732">Signal</keyword>
<evidence type="ECO:0000313" key="3">
    <source>
        <dbReference type="Proteomes" id="UP000295558"/>
    </source>
</evidence>
<feature type="chain" id="PRO_5020938001" evidence="1">
    <location>
        <begin position="28"/>
        <end position="213"/>
    </location>
</feature>
<dbReference type="STRING" id="1265846.PROCOU_08337"/>
<sequence length="213" mass="23001">MNKYVVGLGTLAIAGSLFVAQPGDVMAQENTTQRSEIGTYGLSLLASGELEGRLTPYIKGVPKSGNIATHYTAKSIVSVGLFDKSNLIVKIPDEFKYVALQDEFKRAIKGSITYPTGLGSATHEYTAGDITIYADRIILKNPRASYLIGSKFSADLSIDYGSILDKYPNIPIDDNPSGYSFAAVLSEDAMIDFNLIGSKEGKWVTEETAAIRK</sequence>